<feature type="transmembrane region" description="Helical" evidence="1">
    <location>
        <begin position="37"/>
        <end position="55"/>
    </location>
</feature>
<keyword evidence="3" id="KW-1185">Reference proteome</keyword>
<evidence type="ECO:0000313" key="3">
    <source>
        <dbReference type="Proteomes" id="UP000012081"/>
    </source>
</evidence>
<comment type="caution">
    <text evidence="2">The sequence shown here is derived from an EMBL/GenBank/DDBJ whole genome shotgun (WGS) entry which is preliminary data.</text>
</comment>
<name>M8DDF6_9BACL</name>
<dbReference type="OrthoDB" id="2664144at2"/>
<accession>M8DDF6</accession>
<evidence type="ECO:0000313" key="2">
    <source>
        <dbReference type="EMBL" id="EMT51478.1"/>
    </source>
</evidence>
<dbReference type="GeneID" id="89502085"/>
<keyword evidence="1" id="KW-0472">Membrane</keyword>
<dbReference type="PATRIC" id="fig|1300222.3.peg.3782"/>
<dbReference type="STRING" id="1300222.I532_18033"/>
<evidence type="ECO:0000256" key="1">
    <source>
        <dbReference type="SAM" id="Phobius"/>
    </source>
</evidence>
<reference evidence="2 3" key="1">
    <citation type="submission" date="2013-03" db="EMBL/GenBank/DDBJ databases">
        <title>Assembly of a new bacterial strain Brevibacillus borstelensis AK1.</title>
        <authorList>
            <person name="Rajan I."/>
            <person name="PoliReddy D."/>
            <person name="Sugumar T."/>
            <person name="Rathinam K."/>
            <person name="Alqarawi S."/>
            <person name="Khalil A.B."/>
            <person name="Sivakumar N."/>
        </authorList>
    </citation>
    <scope>NUCLEOTIDE SEQUENCE [LARGE SCALE GENOMIC DNA]</scope>
    <source>
        <strain evidence="2 3">AK1</strain>
    </source>
</reference>
<organism evidence="2 3">
    <name type="scientific">Brevibacillus borstelensis AK1</name>
    <dbReference type="NCBI Taxonomy" id="1300222"/>
    <lineage>
        <taxon>Bacteria</taxon>
        <taxon>Bacillati</taxon>
        <taxon>Bacillota</taxon>
        <taxon>Bacilli</taxon>
        <taxon>Bacillales</taxon>
        <taxon>Paenibacillaceae</taxon>
        <taxon>Brevibacillus</taxon>
    </lineage>
</organism>
<gene>
    <name evidence="2" type="ORF">I532_18033</name>
</gene>
<sequence length="62" mass="7282">MKHNVRGIILLALVLLGSIICTQYTVNMYFAERYEVSVMLSVVNLLLFPLAYMIYRRERGRE</sequence>
<protein>
    <submittedName>
        <fullName evidence="2">Uncharacterized protein</fullName>
    </submittedName>
</protein>
<proteinExistence type="predicted"/>
<keyword evidence="1" id="KW-1133">Transmembrane helix</keyword>
<dbReference type="Proteomes" id="UP000012081">
    <property type="component" value="Unassembled WGS sequence"/>
</dbReference>
<keyword evidence="1" id="KW-0812">Transmembrane</keyword>
<dbReference type="AlphaFoldDB" id="M8DDF6"/>
<dbReference type="RefSeq" id="WP_003389944.1">
    <property type="nucleotide sequence ID" value="NZ_APBN01000008.1"/>
</dbReference>
<dbReference type="EMBL" id="APBN01000008">
    <property type="protein sequence ID" value="EMT51478.1"/>
    <property type="molecule type" value="Genomic_DNA"/>
</dbReference>